<sequence>MKLLNDPQNVLLLKESRKAFRRGRMAEIEEALQLHAMALNRLSAKQFGLGAHPLPNNTFSHEAPTQGRRDDFFLMKGGTEESESPVHRAEGEVFAAHSICPYRSFGETWDALCLQKMKVQSI</sequence>
<dbReference type="AlphaFoldDB" id="A0A8X6N2S1"/>
<proteinExistence type="predicted"/>
<evidence type="ECO:0000313" key="2">
    <source>
        <dbReference type="Proteomes" id="UP000887013"/>
    </source>
</evidence>
<dbReference type="Proteomes" id="UP000887013">
    <property type="component" value="Unassembled WGS sequence"/>
</dbReference>
<reference evidence="1" key="1">
    <citation type="submission" date="2020-08" db="EMBL/GenBank/DDBJ databases">
        <title>Multicomponent nature underlies the extraordinary mechanical properties of spider dragline silk.</title>
        <authorList>
            <person name="Kono N."/>
            <person name="Nakamura H."/>
            <person name="Mori M."/>
            <person name="Yoshida Y."/>
            <person name="Ohtoshi R."/>
            <person name="Malay A.D."/>
            <person name="Moran D.A.P."/>
            <person name="Tomita M."/>
            <person name="Numata K."/>
            <person name="Arakawa K."/>
        </authorList>
    </citation>
    <scope>NUCLEOTIDE SEQUENCE</scope>
</reference>
<keyword evidence="2" id="KW-1185">Reference proteome</keyword>
<evidence type="ECO:0000313" key="1">
    <source>
        <dbReference type="EMBL" id="GFS90373.1"/>
    </source>
</evidence>
<organism evidence="1 2">
    <name type="scientific">Nephila pilipes</name>
    <name type="common">Giant wood spider</name>
    <name type="synonym">Nephila maculata</name>
    <dbReference type="NCBI Taxonomy" id="299642"/>
    <lineage>
        <taxon>Eukaryota</taxon>
        <taxon>Metazoa</taxon>
        <taxon>Ecdysozoa</taxon>
        <taxon>Arthropoda</taxon>
        <taxon>Chelicerata</taxon>
        <taxon>Arachnida</taxon>
        <taxon>Araneae</taxon>
        <taxon>Araneomorphae</taxon>
        <taxon>Entelegynae</taxon>
        <taxon>Araneoidea</taxon>
        <taxon>Nephilidae</taxon>
        <taxon>Nephila</taxon>
    </lineage>
</organism>
<comment type="caution">
    <text evidence="1">The sequence shown here is derived from an EMBL/GenBank/DDBJ whole genome shotgun (WGS) entry which is preliminary data.</text>
</comment>
<dbReference type="EMBL" id="BMAW01053296">
    <property type="protein sequence ID" value="GFS90373.1"/>
    <property type="molecule type" value="Genomic_DNA"/>
</dbReference>
<accession>A0A8X6N2S1</accession>
<name>A0A8X6N2S1_NEPPI</name>
<protein>
    <submittedName>
        <fullName evidence="1">Uncharacterized protein</fullName>
    </submittedName>
</protein>
<gene>
    <name evidence="1" type="ORF">NPIL_137581</name>
</gene>